<dbReference type="InterPro" id="IPR012678">
    <property type="entry name" value="Ribosomal_uL23/eL15/eS24_sf"/>
</dbReference>
<name>A0A068NYN6_FIMGI</name>
<proteinExistence type="inferred from homology"/>
<comment type="function">
    <text evidence="4">One of the early assembly proteins it binds 23S rRNA. One of the proteins that surrounds the polypeptide exit tunnel on the outside of the ribosome. Forms the main docking site for trigger factor binding to the ribosome.</text>
</comment>
<dbReference type="GO" id="GO:0006412">
    <property type="term" value="P:translation"/>
    <property type="evidence" value="ECO:0007669"/>
    <property type="project" value="UniProtKB-UniRule"/>
</dbReference>
<reference evidence="5 6" key="1">
    <citation type="journal article" date="2014" name="PLoS ONE">
        <title>The first complete genome sequence of the class fimbriimonadia in the phylum armatimonadetes.</title>
        <authorList>
            <person name="Hu Z.Y."/>
            <person name="Wang Y.Z."/>
            <person name="Im W.T."/>
            <person name="Wang S.Y."/>
            <person name="Zhao G.P."/>
            <person name="Zheng H.J."/>
            <person name="Quan Z.X."/>
        </authorList>
    </citation>
    <scope>NUCLEOTIDE SEQUENCE [LARGE SCALE GENOMIC DNA]</scope>
    <source>
        <strain evidence="5">Gsoil 348</strain>
    </source>
</reference>
<dbReference type="eggNOG" id="COG0089">
    <property type="taxonomic scope" value="Bacteria"/>
</dbReference>
<dbReference type="HOGENOM" id="CLU_1766332_0_0_0"/>
<dbReference type="InterPro" id="IPR012677">
    <property type="entry name" value="Nucleotide-bd_a/b_plait_sf"/>
</dbReference>
<accession>A0A068NYN6</accession>
<dbReference type="GO" id="GO:1990904">
    <property type="term" value="C:ribonucleoprotein complex"/>
    <property type="evidence" value="ECO:0007669"/>
    <property type="project" value="UniProtKB-KW"/>
</dbReference>
<evidence type="ECO:0000313" key="5">
    <source>
        <dbReference type="EMBL" id="AIE87139.1"/>
    </source>
</evidence>
<keyword evidence="2 4" id="KW-0689">Ribosomal protein</keyword>
<dbReference type="GO" id="GO:0019843">
    <property type="term" value="F:rRNA binding"/>
    <property type="evidence" value="ECO:0007669"/>
    <property type="project" value="UniProtKB-UniRule"/>
</dbReference>
<sequence>MKNPHNIILRPHITEKSVGLSYGDDQGALKRLRNEAKKAAPGDKKAREVQVTDEDLVRKYTFIVARDANKIEIKSAIEAIYNEGKKADQAISVTAVRTVKVLGKKRKRGQRSSGFEPDRKKAIVTLAKGQMLEDYGV</sequence>
<keyword evidence="6" id="KW-1185">Reference proteome</keyword>
<dbReference type="AlphaFoldDB" id="A0A068NYN6"/>
<dbReference type="SUPFAM" id="SSF54189">
    <property type="entry name" value="Ribosomal proteins S24e, L23 and L15e"/>
    <property type="match status" value="1"/>
</dbReference>
<comment type="subunit">
    <text evidence="4">Part of the 50S ribosomal subunit. Contacts protein L29, and trigger factor when it is bound to the ribosome.</text>
</comment>
<dbReference type="EMBL" id="CP007139">
    <property type="protein sequence ID" value="AIE87139.1"/>
    <property type="molecule type" value="Genomic_DNA"/>
</dbReference>
<keyword evidence="4" id="KW-0694">RNA-binding</keyword>
<evidence type="ECO:0000256" key="1">
    <source>
        <dbReference type="ARBA" id="ARBA00006700"/>
    </source>
</evidence>
<evidence type="ECO:0000256" key="3">
    <source>
        <dbReference type="ARBA" id="ARBA00023274"/>
    </source>
</evidence>
<dbReference type="KEGG" id="fgi:OP10G_3771"/>
<dbReference type="GO" id="GO:0005840">
    <property type="term" value="C:ribosome"/>
    <property type="evidence" value="ECO:0007669"/>
    <property type="project" value="UniProtKB-KW"/>
</dbReference>
<comment type="similarity">
    <text evidence="1 4">Belongs to the universal ribosomal protein uL23 family.</text>
</comment>
<dbReference type="GO" id="GO:0003735">
    <property type="term" value="F:structural constituent of ribosome"/>
    <property type="evidence" value="ECO:0007669"/>
    <property type="project" value="InterPro"/>
</dbReference>
<evidence type="ECO:0000313" key="6">
    <source>
        <dbReference type="Proteomes" id="UP000027982"/>
    </source>
</evidence>
<keyword evidence="3 4" id="KW-0687">Ribonucleoprotein</keyword>
<organism evidence="5 6">
    <name type="scientific">Fimbriimonas ginsengisoli Gsoil 348</name>
    <dbReference type="NCBI Taxonomy" id="661478"/>
    <lineage>
        <taxon>Bacteria</taxon>
        <taxon>Bacillati</taxon>
        <taxon>Armatimonadota</taxon>
        <taxon>Fimbriimonadia</taxon>
        <taxon>Fimbriimonadales</taxon>
        <taxon>Fimbriimonadaceae</taxon>
        <taxon>Fimbriimonas</taxon>
    </lineage>
</organism>
<protein>
    <recommendedName>
        <fullName evidence="4">Large ribosomal subunit protein uL23</fullName>
    </recommendedName>
</protein>
<evidence type="ECO:0000256" key="2">
    <source>
        <dbReference type="ARBA" id="ARBA00022980"/>
    </source>
</evidence>
<dbReference type="STRING" id="661478.OP10G_3771"/>
<dbReference type="Pfam" id="PF00276">
    <property type="entry name" value="Ribosomal_L23"/>
    <property type="match status" value="1"/>
</dbReference>
<dbReference type="Gene3D" id="3.30.70.330">
    <property type="match status" value="1"/>
</dbReference>
<dbReference type="RefSeq" id="WP_227624973.1">
    <property type="nucleotide sequence ID" value="NZ_CP007139.1"/>
</dbReference>
<dbReference type="InterPro" id="IPR013025">
    <property type="entry name" value="Ribosomal_uL23-like"/>
</dbReference>
<evidence type="ECO:0000256" key="4">
    <source>
        <dbReference type="HAMAP-Rule" id="MF_01369"/>
    </source>
</evidence>
<gene>
    <name evidence="4" type="primary">rplW</name>
    <name evidence="5" type="ORF">OP10G_3771</name>
</gene>
<dbReference type="HAMAP" id="MF_01369_B">
    <property type="entry name" value="Ribosomal_uL23_B"/>
    <property type="match status" value="1"/>
</dbReference>
<dbReference type="Proteomes" id="UP000027982">
    <property type="component" value="Chromosome"/>
</dbReference>
<keyword evidence="4" id="KW-0699">rRNA-binding</keyword>